<dbReference type="AlphaFoldDB" id="A0A9P3PVI2"/>
<keyword evidence="1" id="KW-0812">Transmembrane</keyword>
<feature type="transmembrane region" description="Helical" evidence="1">
    <location>
        <begin position="265"/>
        <end position="287"/>
    </location>
</feature>
<dbReference type="InterPro" id="IPR007720">
    <property type="entry name" value="PigQ/GPI1"/>
</dbReference>
<feature type="transmembrane region" description="Helical" evidence="1">
    <location>
        <begin position="471"/>
        <end position="490"/>
    </location>
</feature>
<evidence type="ECO:0000256" key="1">
    <source>
        <dbReference type="SAM" id="Phobius"/>
    </source>
</evidence>
<accession>A0A9P3PVI2</accession>
<dbReference type="OrthoDB" id="70250at2759"/>
<dbReference type="Pfam" id="PF05024">
    <property type="entry name" value="Gpi1"/>
    <property type="match status" value="1"/>
</dbReference>
<keyword evidence="2" id="KW-0808">Transferase</keyword>
<feature type="transmembrane region" description="Helical" evidence="1">
    <location>
        <begin position="184"/>
        <end position="211"/>
    </location>
</feature>
<evidence type="ECO:0000313" key="3">
    <source>
        <dbReference type="Proteomes" id="UP001063166"/>
    </source>
</evidence>
<reference evidence="2" key="1">
    <citation type="submission" date="2022-07" db="EMBL/GenBank/DDBJ databases">
        <title>The genome of Lyophyllum shimeji provides insight into the initial evolution of ectomycorrhizal fungal genome.</title>
        <authorList>
            <person name="Kobayashi Y."/>
            <person name="Shibata T."/>
            <person name="Hirakawa H."/>
            <person name="Shigenobu S."/>
            <person name="Nishiyama T."/>
            <person name="Yamada A."/>
            <person name="Hasebe M."/>
            <person name="Kawaguchi M."/>
        </authorList>
    </citation>
    <scope>NUCLEOTIDE SEQUENCE</scope>
    <source>
        <strain evidence="2">AT787</strain>
    </source>
</reference>
<feature type="transmembrane region" description="Helical" evidence="1">
    <location>
        <begin position="435"/>
        <end position="459"/>
    </location>
</feature>
<dbReference type="Proteomes" id="UP001063166">
    <property type="component" value="Unassembled WGS sequence"/>
</dbReference>
<dbReference type="EMBL" id="BRPK01000012">
    <property type="protein sequence ID" value="GLB42793.1"/>
    <property type="molecule type" value="Genomic_DNA"/>
</dbReference>
<organism evidence="2 3">
    <name type="scientific">Lyophyllum shimeji</name>
    <name type="common">Hon-shimeji</name>
    <name type="synonym">Tricholoma shimeji</name>
    <dbReference type="NCBI Taxonomy" id="47721"/>
    <lineage>
        <taxon>Eukaryota</taxon>
        <taxon>Fungi</taxon>
        <taxon>Dikarya</taxon>
        <taxon>Basidiomycota</taxon>
        <taxon>Agaricomycotina</taxon>
        <taxon>Agaricomycetes</taxon>
        <taxon>Agaricomycetidae</taxon>
        <taxon>Agaricales</taxon>
        <taxon>Tricholomatineae</taxon>
        <taxon>Lyophyllaceae</taxon>
        <taxon>Lyophyllum</taxon>
    </lineage>
</organism>
<feature type="transmembrane region" description="Helical" evidence="1">
    <location>
        <begin position="332"/>
        <end position="348"/>
    </location>
</feature>
<keyword evidence="3" id="KW-1185">Reference proteome</keyword>
<comment type="caution">
    <text evidence="2">The sequence shown here is derived from an EMBL/GenBank/DDBJ whole genome shotgun (WGS) entry which is preliminary data.</text>
</comment>
<keyword evidence="1" id="KW-0472">Membrane</keyword>
<dbReference type="GO" id="GO:0006506">
    <property type="term" value="P:GPI anchor biosynthetic process"/>
    <property type="evidence" value="ECO:0007669"/>
    <property type="project" value="InterPro"/>
</dbReference>
<evidence type="ECO:0000313" key="2">
    <source>
        <dbReference type="EMBL" id="GLB42793.1"/>
    </source>
</evidence>
<gene>
    <name evidence="2" type="primary">gpi1</name>
    <name evidence="2" type="ORF">LshimejAT787_1202420</name>
</gene>
<dbReference type="PANTHER" id="PTHR21329">
    <property type="entry name" value="PHOSPHATIDYLINOSITOL N-ACETYLGLUCOSAMINYLTRANSFERASE SUBUNIT Q-RELATED"/>
    <property type="match status" value="1"/>
</dbReference>
<dbReference type="PANTHER" id="PTHR21329:SF3">
    <property type="entry name" value="PHOSPHATIDYLINOSITOL N-ACETYLGLUCOSAMINYLTRANSFERASE SUBUNIT Q"/>
    <property type="match status" value="1"/>
</dbReference>
<feature type="transmembrane region" description="Helical" evidence="1">
    <location>
        <begin position="381"/>
        <end position="402"/>
    </location>
</feature>
<keyword evidence="1" id="KW-1133">Transmembrane helix</keyword>
<name>A0A9P3PVI2_LYOSH</name>
<feature type="transmembrane region" description="Helical" evidence="1">
    <location>
        <begin position="354"/>
        <end position="374"/>
    </location>
</feature>
<sequence>MPTTIFWPADVKHSGFCYGWTTPAICVAGVLKADSEQDAEAVLQALYHSVQWRYLATACQSEPAIIGACEFFVKEGERHLAIPVLKLRTPIDYTLIYYHRHHSHTLRFYSLDGLKLDVVNRPDETKRSAYLPSAQHDFTAPKTAYFTSSINEVIINQFNSAKTVEQALQTRHHRNRSHASPMTLYTVLGAVLLRPLVLVSAFLDLICNVPIAPSLSSLLLKDISATVQQIDIRAEQMDFFAAEVGTLRRRMSTPMHIYSARYTNFFNTVWLILNDITIGVALGSFICENYIVLSRMLISTVEGSLIDRVQWTLQWLDSWPAGLKLNTELSHFYSHTFIGLVTLWGGFLRQGAPYLPLIIYFIGTLSCGGVTLAISLFLDMLALLTAHIYLCYVLSGAVYQWMLKTAGSLWNLFRGKRYNVLRDRTDSWEYDLDQLLFGTILFTLVAFLFPTVLAYYALFALMRLCVLVLRASLETLLAFMNHFPLFALMLRVKDPWRLPGGIYFLLQEVSGTDHPLLIIKNQPLPLSNIFYQYIRLLSQLAKHYNPLRLLRCLFSGQYLAAIPRYSIRYNKIPVKRVNED</sequence>
<dbReference type="GO" id="GO:0016020">
    <property type="term" value="C:membrane"/>
    <property type="evidence" value="ECO:0007669"/>
    <property type="project" value="InterPro"/>
</dbReference>
<proteinExistence type="predicted"/>
<protein>
    <submittedName>
        <fullName evidence="2">N-acetylglucosaminyl transferase component (Gpi1)</fullName>
    </submittedName>
</protein>
<dbReference type="GO" id="GO:0005783">
    <property type="term" value="C:endoplasmic reticulum"/>
    <property type="evidence" value="ECO:0007669"/>
    <property type="project" value="TreeGrafter"/>
</dbReference>
<dbReference type="GO" id="GO:0016740">
    <property type="term" value="F:transferase activity"/>
    <property type="evidence" value="ECO:0007669"/>
    <property type="project" value="UniProtKB-KW"/>
</dbReference>